<comment type="caution">
    <text evidence="2">The sequence shown here is derived from an EMBL/GenBank/DDBJ whole genome shotgun (WGS) entry which is preliminary data.</text>
</comment>
<name>A0ABQ7AER5_BRACR</name>
<protein>
    <submittedName>
        <fullName evidence="2">Uncharacterized protein</fullName>
    </submittedName>
</protein>
<evidence type="ECO:0000313" key="2">
    <source>
        <dbReference type="EMBL" id="KAF3496145.1"/>
    </source>
</evidence>
<dbReference type="Proteomes" id="UP000266723">
    <property type="component" value="Unassembled WGS sequence"/>
</dbReference>
<organism evidence="2 3">
    <name type="scientific">Brassica cretica</name>
    <name type="common">Mustard</name>
    <dbReference type="NCBI Taxonomy" id="69181"/>
    <lineage>
        <taxon>Eukaryota</taxon>
        <taxon>Viridiplantae</taxon>
        <taxon>Streptophyta</taxon>
        <taxon>Embryophyta</taxon>
        <taxon>Tracheophyta</taxon>
        <taxon>Spermatophyta</taxon>
        <taxon>Magnoliopsida</taxon>
        <taxon>eudicotyledons</taxon>
        <taxon>Gunneridae</taxon>
        <taxon>Pentapetalae</taxon>
        <taxon>rosids</taxon>
        <taxon>malvids</taxon>
        <taxon>Brassicales</taxon>
        <taxon>Brassicaceae</taxon>
        <taxon>Brassiceae</taxon>
        <taxon>Brassica</taxon>
    </lineage>
</organism>
<reference evidence="2 3" key="1">
    <citation type="journal article" date="2020" name="BMC Genomics">
        <title>Intraspecific diversification of the crop wild relative Brassica cretica Lam. using demographic model selection.</title>
        <authorList>
            <person name="Kioukis A."/>
            <person name="Michalopoulou V.A."/>
            <person name="Briers L."/>
            <person name="Pirintsos S."/>
            <person name="Studholme D.J."/>
            <person name="Pavlidis P."/>
            <person name="Sarris P.F."/>
        </authorList>
    </citation>
    <scope>NUCLEOTIDE SEQUENCE [LARGE SCALE GENOMIC DNA]</scope>
    <source>
        <strain evidence="3">cv. PFS-1207/04</strain>
    </source>
</reference>
<feature type="region of interest" description="Disordered" evidence="1">
    <location>
        <begin position="42"/>
        <end position="61"/>
    </location>
</feature>
<sequence>MAPAKKPDVEVAMENLREERLNEDDETRKWEVAALFQASLRRHEEEENSQTFQRPGKQIETEEDRSGLFRAVAFRAFTALTLQTPAWVITSHKVDVSYFLWTTSGEFRNITRDHVCRVMQLEFVAESSDHRSCLIPNMTQVPELGLL</sequence>
<keyword evidence="3" id="KW-1185">Reference proteome</keyword>
<accession>A0ABQ7AER5</accession>
<evidence type="ECO:0000313" key="3">
    <source>
        <dbReference type="Proteomes" id="UP000266723"/>
    </source>
</evidence>
<dbReference type="EMBL" id="QGKV02002055">
    <property type="protein sequence ID" value="KAF3496145.1"/>
    <property type="molecule type" value="Genomic_DNA"/>
</dbReference>
<evidence type="ECO:0000256" key="1">
    <source>
        <dbReference type="SAM" id="MobiDB-lite"/>
    </source>
</evidence>
<gene>
    <name evidence="2" type="ORF">DY000_02053098</name>
</gene>
<proteinExistence type="predicted"/>